<proteinExistence type="predicted"/>
<gene>
    <name evidence="2" type="ORF">E2C01_070610</name>
</gene>
<keyword evidence="2" id="KW-0548">Nucleotidyltransferase</keyword>
<dbReference type="EMBL" id="VSRR010042840">
    <property type="protein sequence ID" value="MPC76203.1"/>
    <property type="molecule type" value="Genomic_DNA"/>
</dbReference>
<accession>A0A5B7I1S3</accession>
<dbReference type="InterPro" id="IPR043502">
    <property type="entry name" value="DNA/RNA_pol_sf"/>
</dbReference>
<dbReference type="PROSITE" id="PS50878">
    <property type="entry name" value="RT_POL"/>
    <property type="match status" value="1"/>
</dbReference>
<evidence type="ECO:0000313" key="2">
    <source>
        <dbReference type="EMBL" id="MPC76203.1"/>
    </source>
</evidence>
<keyword evidence="2" id="KW-0695">RNA-directed DNA polymerase</keyword>
<dbReference type="Proteomes" id="UP000324222">
    <property type="component" value="Unassembled WGS sequence"/>
</dbReference>
<keyword evidence="2" id="KW-0808">Transferase</keyword>
<name>A0A5B7I1S3_PORTR</name>
<dbReference type="Pfam" id="PF00078">
    <property type="entry name" value="RVT_1"/>
    <property type="match status" value="1"/>
</dbReference>
<dbReference type="AlphaFoldDB" id="A0A5B7I1S3"/>
<feature type="domain" description="Reverse transcriptase" evidence="1">
    <location>
        <begin position="134"/>
        <end position="255"/>
    </location>
</feature>
<evidence type="ECO:0000259" key="1">
    <source>
        <dbReference type="PROSITE" id="PS50878"/>
    </source>
</evidence>
<dbReference type="InterPro" id="IPR000477">
    <property type="entry name" value="RT_dom"/>
</dbReference>
<protein>
    <submittedName>
        <fullName evidence="2">Putative RNA-directed DNA polymerase from transposon X-element</fullName>
    </submittedName>
</protein>
<dbReference type="CDD" id="cd01650">
    <property type="entry name" value="RT_nLTR_like"/>
    <property type="match status" value="1"/>
</dbReference>
<dbReference type="GO" id="GO:0003964">
    <property type="term" value="F:RNA-directed DNA polymerase activity"/>
    <property type="evidence" value="ECO:0007669"/>
    <property type="project" value="UniProtKB-KW"/>
</dbReference>
<evidence type="ECO:0000313" key="3">
    <source>
        <dbReference type="Proteomes" id="UP000324222"/>
    </source>
</evidence>
<comment type="caution">
    <text evidence="2">The sequence shown here is derived from an EMBL/GenBank/DDBJ whole genome shotgun (WGS) entry which is preliminary data.</text>
</comment>
<sequence>MVHRLRGCQWERFEYLLVDGVRISDPAQIANIFKTHWQDIFHPHPLPAHGPSVAHINITTHVQQHLENTLPHNTTQLTRLDPHHYLTTPFEEEDVPKMLRYTSKRAPGPTGITWPMIKNLPPEIITNITKIFNASLSSGYFPKPLKISNITLIPKPGKDLHLPENYRPISLLEILGKTFEQLINQRLRTHLESNEMLAPQQFGFRSNASTKDALNSIITYLHANSLYFRSALVTKDVEKAFDTVWRTGLKYENLQ</sequence>
<dbReference type="PANTHER" id="PTHR19446">
    <property type="entry name" value="REVERSE TRANSCRIPTASES"/>
    <property type="match status" value="1"/>
</dbReference>
<dbReference type="OrthoDB" id="6381169at2759"/>
<dbReference type="SUPFAM" id="SSF56672">
    <property type="entry name" value="DNA/RNA polymerases"/>
    <property type="match status" value="1"/>
</dbReference>
<organism evidence="2 3">
    <name type="scientific">Portunus trituberculatus</name>
    <name type="common">Swimming crab</name>
    <name type="synonym">Neptunus trituberculatus</name>
    <dbReference type="NCBI Taxonomy" id="210409"/>
    <lineage>
        <taxon>Eukaryota</taxon>
        <taxon>Metazoa</taxon>
        <taxon>Ecdysozoa</taxon>
        <taxon>Arthropoda</taxon>
        <taxon>Crustacea</taxon>
        <taxon>Multicrustacea</taxon>
        <taxon>Malacostraca</taxon>
        <taxon>Eumalacostraca</taxon>
        <taxon>Eucarida</taxon>
        <taxon>Decapoda</taxon>
        <taxon>Pleocyemata</taxon>
        <taxon>Brachyura</taxon>
        <taxon>Eubrachyura</taxon>
        <taxon>Portunoidea</taxon>
        <taxon>Portunidae</taxon>
        <taxon>Portuninae</taxon>
        <taxon>Portunus</taxon>
    </lineage>
</organism>
<keyword evidence="3" id="KW-1185">Reference proteome</keyword>
<reference evidence="2 3" key="1">
    <citation type="submission" date="2019-05" db="EMBL/GenBank/DDBJ databases">
        <title>Another draft genome of Portunus trituberculatus and its Hox gene families provides insights of decapod evolution.</title>
        <authorList>
            <person name="Jeong J.-H."/>
            <person name="Song I."/>
            <person name="Kim S."/>
            <person name="Choi T."/>
            <person name="Kim D."/>
            <person name="Ryu S."/>
            <person name="Kim W."/>
        </authorList>
    </citation>
    <scope>NUCLEOTIDE SEQUENCE [LARGE SCALE GENOMIC DNA]</scope>
    <source>
        <tissue evidence="2">Muscle</tissue>
    </source>
</reference>